<comment type="caution">
    <text evidence="2">The sequence shown here is derived from an EMBL/GenBank/DDBJ whole genome shotgun (WGS) entry which is preliminary data.</text>
</comment>
<evidence type="ECO:0000313" key="3">
    <source>
        <dbReference type="Proteomes" id="UP000037146"/>
    </source>
</evidence>
<reference evidence="3" key="1">
    <citation type="submission" date="2015-07" db="EMBL/GenBank/DDBJ databases">
        <title>Genome sequencing project for genomic taxonomy and phylogenomics of Bacillus-like bacteria.</title>
        <authorList>
            <person name="Liu B."/>
            <person name="Wang J."/>
            <person name="Zhu Y."/>
            <person name="Liu G."/>
            <person name="Chen Q."/>
            <person name="Chen Z."/>
            <person name="Lan J."/>
            <person name="Che J."/>
            <person name="Ge C."/>
            <person name="Shi H."/>
            <person name="Pan Z."/>
            <person name="Liu X."/>
        </authorList>
    </citation>
    <scope>NUCLEOTIDE SEQUENCE [LARGE SCALE GENOMIC DNA]</scope>
    <source>
        <strain evidence="3">FJAT-27997</strain>
    </source>
</reference>
<feature type="transmembrane region" description="Helical" evidence="1">
    <location>
        <begin position="77"/>
        <end position="99"/>
    </location>
</feature>
<dbReference type="STRING" id="1679170.AC625_06715"/>
<protein>
    <submittedName>
        <fullName evidence="2">Uncharacterized protein</fullName>
    </submittedName>
</protein>
<sequence length="132" mass="14930">MFANIFQLSAGILLGIASFIVTDTFQFPVFGKQLPGSLERYKQTWLLRIGLILLVIGYIFPILDLDSFYIEDYFERIIFSFVSVTTLVINGYIIGSLFAEKNHKNAPVVGDVELIKPGMVALDFSEEKNEKQ</sequence>
<dbReference type="Proteomes" id="UP000037146">
    <property type="component" value="Unassembled WGS sequence"/>
</dbReference>
<evidence type="ECO:0000313" key="2">
    <source>
        <dbReference type="EMBL" id="KMY49251.1"/>
    </source>
</evidence>
<dbReference type="AlphaFoldDB" id="A0A0K9GRM1"/>
<evidence type="ECO:0000256" key="1">
    <source>
        <dbReference type="SAM" id="Phobius"/>
    </source>
</evidence>
<accession>A0A0K9GRM1</accession>
<dbReference type="PATRIC" id="fig|1679170.3.peg.1444"/>
<proteinExistence type="predicted"/>
<feature type="transmembrane region" description="Helical" evidence="1">
    <location>
        <begin position="6"/>
        <end position="25"/>
    </location>
</feature>
<keyword evidence="1" id="KW-1133">Transmembrane helix</keyword>
<dbReference type="OrthoDB" id="9988912at2"/>
<name>A0A0K9GRM1_9BACI</name>
<keyword evidence="1" id="KW-0812">Transmembrane</keyword>
<feature type="transmembrane region" description="Helical" evidence="1">
    <location>
        <begin position="45"/>
        <end position="65"/>
    </location>
</feature>
<dbReference type="RefSeq" id="WP_049680585.1">
    <property type="nucleotide sequence ID" value="NZ_LFZW01000001.1"/>
</dbReference>
<keyword evidence="3" id="KW-1185">Reference proteome</keyword>
<organism evidence="2 3">
    <name type="scientific">Peribacillus loiseleuriae</name>
    <dbReference type="NCBI Taxonomy" id="1679170"/>
    <lineage>
        <taxon>Bacteria</taxon>
        <taxon>Bacillati</taxon>
        <taxon>Bacillota</taxon>
        <taxon>Bacilli</taxon>
        <taxon>Bacillales</taxon>
        <taxon>Bacillaceae</taxon>
        <taxon>Peribacillus</taxon>
    </lineage>
</organism>
<dbReference type="EMBL" id="LFZW01000001">
    <property type="protein sequence ID" value="KMY49251.1"/>
    <property type="molecule type" value="Genomic_DNA"/>
</dbReference>
<keyword evidence="1" id="KW-0472">Membrane</keyword>
<gene>
    <name evidence="2" type="ORF">AC625_06715</name>
</gene>